<evidence type="ECO:0000313" key="1">
    <source>
        <dbReference type="EMBL" id="SJN25673.1"/>
    </source>
</evidence>
<dbReference type="RefSeq" id="WP_087136534.1">
    <property type="nucleotide sequence ID" value="NZ_FUKR01000027.1"/>
</dbReference>
<dbReference type="PRINTS" id="PR00411">
    <property type="entry name" value="PNDRDTASEI"/>
</dbReference>
<dbReference type="PANTHER" id="PTHR10668">
    <property type="entry name" value="PHYTOENE DEHYDROGENASE"/>
    <property type="match status" value="1"/>
</dbReference>
<dbReference type="Proteomes" id="UP000196778">
    <property type="component" value="Unassembled WGS sequence"/>
</dbReference>
<accession>A0A1R4J1X0</accession>
<dbReference type="InterPro" id="IPR036188">
    <property type="entry name" value="FAD/NAD-bd_sf"/>
</dbReference>
<gene>
    <name evidence="1" type="ORF">FM119_04730</name>
</gene>
<evidence type="ECO:0000313" key="2">
    <source>
        <dbReference type="Proteomes" id="UP000196778"/>
    </source>
</evidence>
<sequence length="480" mass="50292">MSRAVVIGSGPNGLSAAVVLARAGMDVEVVEAADDAGGGLRTRELTVPGFRHDVCSAIHPMAITSPFFRAFQLQRRVEYLAADISYAQSISPSRAAVAYRDIERTAERLGPDAAAYRSLLGPLSERIDDVAELSMNSLLRLPRHPVTAARFGARVLEQAGPWWRGRFGSEDAPSLLAGVAAHAISRLPSLSGAAVGLALAAHAHAPGGWPAPRGGASAVAGAMIDDLLAHGGRVTVGRRVDDLAEFADAEVVIADTSARELVRLAGERLPDRYAAALRRFRYGNAVAKIDVALDGPVPWTRPELAAAPTVHLGGSWRETLHAENEVAAGRYPDTPYVLIAQPSVVDDSRAPAGGHVLWAYTHVPSGSTRDMREAILDRIESHAPGLRQRVLGVHATTAADEEALNANYVGGDISSGAATIAQLLARPVLSPQPWRTPAAGLYLASSSAVPGPGIHGMGGYLAARTALADRGVAVPELGLH</sequence>
<dbReference type="PANTHER" id="PTHR10668:SF105">
    <property type="entry name" value="DEHYDROGENASE-RELATED"/>
    <property type="match status" value="1"/>
</dbReference>
<dbReference type="Pfam" id="PF13450">
    <property type="entry name" value="NAD_binding_8"/>
    <property type="match status" value="1"/>
</dbReference>
<dbReference type="Gene3D" id="3.90.660.50">
    <property type="match status" value="1"/>
</dbReference>
<dbReference type="EMBL" id="FUKR01000027">
    <property type="protein sequence ID" value="SJN25673.1"/>
    <property type="molecule type" value="Genomic_DNA"/>
</dbReference>
<reference evidence="2" key="1">
    <citation type="submission" date="2017-02" db="EMBL/GenBank/DDBJ databases">
        <authorList>
            <person name="Dridi B."/>
        </authorList>
    </citation>
    <scope>NUCLEOTIDE SEQUENCE [LARGE SCALE GENOMIC DNA]</scope>
    <source>
        <strain evidence="2">EB411</strain>
    </source>
</reference>
<proteinExistence type="predicted"/>
<name>A0A1R4J1X0_9MICO</name>
<protein>
    <submittedName>
        <fullName evidence="1">Phytoene dehydrogenase and related proteins</fullName>
    </submittedName>
</protein>
<dbReference type="SUPFAM" id="SSF51905">
    <property type="entry name" value="FAD/NAD(P)-binding domain"/>
    <property type="match status" value="1"/>
</dbReference>
<organism evidence="1 2">
    <name type="scientific">Mycetocola reblochoni REB411</name>
    <dbReference type="NCBI Taxonomy" id="1255698"/>
    <lineage>
        <taxon>Bacteria</taxon>
        <taxon>Bacillati</taxon>
        <taxon>Actinomycetota</taxon>
        <taxon>Actinomycetes</taxon>
        <taxon>Micrococcales</taxon>
        <taxon>Microbacteriaceae</taxon>
        <taxon>Mycetocola</taxon>
    </lineage>
</organism>
<keyword evidence="2" id="KW-1185">Reference proteome</keyword>
<dbReference type="OrthoDB" id="833207at2"/>
<dbReference type="AlphaFoldDB" id="A0A1R4J1X0"/>
<dbReference type="Gene3D" id="3.50.50.60">
    <property type="entry name" value="FAD/NAD(P)-binding domain"/>
    <property type="match status" value="1"/>
</dbReference>